<proteinExistence type="predicted"/>
<dbReference type="SUPFAM" id="SSF48452">
    <property type="entry name" value="TPR-like"/>
    <property type="match status" value="2"/>
</dbReference>
<evidence type="ECO:0000256" key="1">
    <source>
        <dbReference type="ARBA" id="ARBA00022737"/>
    </source>
</evidence>
<dbReference type="OrthoDB" id="9766710at2"/>
<dbReference type="EMBL" id="CP004885">
    <property type="protein sequence ID" value="AGX87267.1"/>
    <property type="molecule type" value="Genomic_DNA"/>
</dbReference>
<dbReference type="HOGENOM" id="CLU_007251_4_0_4"/>
<feature type="signal peptide" evidence="3">
    <location>
        <begin position="1"/>
        <end position="22"/>
    </location>
</feature>
<accession>U5N796</accession>
<dbReference type="eggNOG" id="COG0457">
    <property type="taxonomic scope" value="Bacteria"/>
</dbReference>
<dbReference type="Gene3D" id="1.25.40.10">
    <property type="entry name" value="Tetratricopeptide repeat domain"/>
    <property type="match status" value="2"/>
</dbReference>
<gene>
    <name evidence="4" type="ORF">Cenrod_1174</name>
</gene>
<dbReference type="Pfam" id="PF13432">
    <property type="entry name" value="TPR_16"/>
    <property type="match status" value="2"/>
</dbReference>
<dbReference type="InterPro" id="IPR051012">
    <property type="entry name" value="CellSynth/LPSAsmb/PSIAsmb"/>
</dbReference>
<dbReference type="eggNOG" id="COG4783">
    <property type="taxonomic scope" value="Bacteria"/>
</dbReference>
<dbReference type="STRING" id="946483.Cenrod_1174"/>
<dbReference type="PANTHER" id="PTHR45586:SF1">
    <property type="entry name" value="LIPOPOLYSACCHARIDE ASSEMBLY PROTEIN B"/>
    <property type="match status" value="1"/>
</dbReference>
<keyword evidence="1" id="KW-0677">Repeat</keyword>
<sequence length="594" mass="66398">MSWRGIFLWVLWGALTLSVAHADPSAKQERVADGDVEIVVDDSPEGAAEVPLDGPLFYQLLLGEMQARSSNPAAAFSLLLDAARQTKDERLYRRAVQVAIHARKGESALMAVRAWRSAHPSSHEAVRTLLHVLIQLHRVEESLPVLRRDLALTPPKNMGSALTGIPRLYKPCTDRLAVARVIHKAYTPWLEHPQWGPDAWAGVAEAWLRAGEPRTALDAARRALADGDAGTADHAMIVALALVAIKDPQADALVRERLAVDDRPILHRAYVRVLFDAQREQDAVAALQNMVRRFPDDAQGRWMLGMWYAEHRQFDDAHVLLLQYLKLVGVLTGAEPVQQRESAQALLALGTIALSRKEYDQAQTWLQRVGDGGLWFDAQRLRAQALVGQQGLDAALAWLRDLAVQSPDHARQIRGVEAQLLRKHRRYVQARDLLDDMIAQEPGDVTLLVEMAIVLDKMGAVQEMERRLRQGLADHPEEPLLYNALGYALADRNLRLDEAHALIVRALELAPGDPYISDSLGWVEFRQGKLEQAEQHLREAFGRKPEAEIAAHWGEVLWTLGRREEALDVWRKGLALDAEGEVLLETLRRLGVQP</sequence>
<protein>
    <submittedName>
        <fullName evidence="4">TPR repeat protein</fullName>
    </submittedName>
</protein>
<dbReference type="InterPro" id="IPR011990">
    <property type="entry name" value="TPR-like_helical_dom_sf"/>
</dbReference>
<organism evidence="4 5">
    <name type="scientific">Candidatus Symbiobacter mobilis CR</name>
    <dbReference type="NCBI Taxonomy" id="946483"/>
    <lineage>
        <taxon>Bacteria</taxon>
        <taxon>Pseudomonadati</taxon>
        <taxon>Pseudomonadota</taxon>
        <taxon>Betaproteobacteria</taxon>
        <taxon>Burkholderiales</taxon>
        <taxon>Comamonadaceae</taxon>
    </lineage>
</organism>
<dbReference type="AlphaFoldDB" id="U5N796"/>
<keyword evidence="2" id="KW-0802">TPR repeat</keyword>
<evidence type="ECO:0000313" key="4">
    <source>
        <dbReference type="EMBL" id="AGX87267.1"/>
    </source>
</evidence>
<dbReference type="Proteomes" id="UP000017184">
    <property type="component" value="Chromosome"/>
</dbReference>
<keyword evidence="3" id="KW-0732">Signal</keyword>
<name>U5N796_9BURK</name>
<keyword evidence="5" id="KW-1185">Reference proteome</keyword>
<evidence type="ECO:0000256" key="2">
    <source>
        <dbReference type="ARBA" id="ARBA00022803"/>
    </source>
</evidence>
<evidence type="ECO:0000313" key="5">
    <source>
        <dbReference type="Proteomes" id="UP000017184"/>
    </source>
</evidence>
<dbReference type="PANTHER" id="PTHR45586">
    <property type="entry name" value="TPR REPEAT-CONTAINING PROTEIN PA4667"/>
    <property type="match status" value="1"/>
</dbReference>
<reference evidence="4 5" key="1">
    <citation type="journal article" date="2013" name="Genome Biol.">
        <title>Genomic analysis reveals key aspects of prokaryotic symbiosis in the phototrophic consortium "Chlorochromatium aggregatum".</title>
        <authorList>
            <person name="Liu Z."/>
            <person name="Muller J."/>
            <person name="Li T."/>
            <person name="Alvey R.M."/>
            <person name="Vogl K."/>
            <person name="Frigaard N.U."/>
            <person name="Rockwell N.C."/>
            <person name="Boyd E.S."/>
            <person name="Tomsho L.P."/>
            <person name="Schuster S.C."/>
            <person name="Henke P."/>
            <person name="Rohde M."/>
            <person name="Overmann J."/>
            <person name="Bryant D.A."/>
        </authorList>
    </citation>
    <scope>NUCLEOTIDE SEQUENCE [LARGE SCALE GENOMIC DNA]</scope>
    <source>
        <strain evidence="4">CR</strain>
    </source>
</reference>
<feature type="chain" id="PRO_5004662829" evidence="3">
    <location>
        <begin position="23"/>
        <end position="594"/>
    </location>
</feature>
<evidence type="ECO:0000256" key="3">
    <source>
        <dbReference type="SAM" id="SignalP"/>
    </source>
</evidence>
<dbReference type="KEGG" id="cbx:Cenrod_1174"/>